<protein>
    <submittedName>
        <fullName evidence="1">Uncharacterized protein</fullName>
    </submittedName>
</protein>
<organism evidence="1">
    <name type="scientific">marine sediment metagenome</name>
    <dbReference type="NCBI Taxonomy" id="412755"/>
    <lineage>
        <taxon>unclassified sequences</taxon>
        <taxon>metagenomes</taxon>
        <taxon>ecological metagenomes</taxon>
    </lineage>
</organism>
<feature type="non-terminal residue" evidence="1">
    <location>
        <position position="1"/>
    </location>
</feature>
<proteinExistence type="predicted"/>
<comment type="caution">
    <text evidence="1">The sequence shown here is derived from an EMBL/GenBank/DDBJ whole genome shotgun (WGS) entry which is preliminary data.</text>
</comment>
<dbReference type="Gene3D" id="1.10.3710.10">
    <property type="entry name" value="DNA polymerase III clamp loader subunits, C-terminal domain"/>
    <property type="match status" value="1"/>
</dbReference>
<name>X1RYB3_9ZZZZ</name>
<reference evidence="1" key="1">
    <citation type="journal article" date="2014" name="Front. Microbiol.">
        <title>High frequency of phylogenetically diverse reductive dehalogenase-homologous genes in deep subseafloor sedimentary metagenomes.</title>
        <authorList>
            <person name="Kawai M."/>
            <person name="Futagami T."/>
            <person name="Toyoda A."/>
            <person name="Takaki Y."/>
            <person name="Nishi S."/>
            <person name="Hori S."/>
            <person name="Arai W."/>
            <person name="Tsubouchi T."/>
            <person name="Morono Y."/>
            <person name="Uchiyama I."/>
            <person name="Ito T."/>
            <person name="Fujiyama A."/>
            <person name="Inagaki F."/>
            <person name="Takami H."/>
        </authorList>
    </citation>
    <scope>NUCLEOTIDE SEQUENCE</scope>
    <source>
        <strain evidence="1">Expedition CK06-06</strain>
    </source>
</reference>
<accession>X1RYB3</accession>
<dbReference type="EMBL" id="BARV01044527">
    <property type="protein sequence ID" value="GAI71906.1"/>
    <property type="molecule type" value="Genomic_DNA"/>
</dbReference>
<sequence>NLPDSLHGEHFYIPSDQGYEKQVIARLKAWWQDKEKERNTEDH</sequence>
<evidence type="ECO:0000313" key="1">
    <source>
        <dbReference type="EMBL" id="GAI71906.1"/>
    </source>
</evidence>
<dbReference type="AlphaFoldDB" id="X1RYB3"/>
<gene>
    <name evidence="1" type="ORF">S06H3_65839</name>
</gene>